<dbReference type="SMART" id="SM00448">
    <property type="entry name" value="REC"/>
    <property type="match status" value="1"/>
</dbReference>
<dbReference type="RefSeq" id="WP_013561485.1">
    <property type="nucleotide sequence ID" value="NC_014960.1"/>
</dbReference>
<dbReference type="SUPFAM" id="SSF52172">
    <property type="entry name" value="CheY-like"/>
    <property type="match status" value="1"/>
</dbReference>
<dbReference type="InterPro" id="IPR011006">
    <property type="entry name" value="CheY-like_superfamily"/>
</dbReference>
<reference evidence="4 5" key="1">
    <citation type="submission" date="2010-12" db="EMBL/GenBank/DDBJ databases">
        <title>Whole genome sequence of Anaerolinea thermophila UNI-1.</title>
        <authorList>
            <person name="Narita-Yamada S."/>
            <person name="Kishi E."/>
            <person name="Watanabe Y."/>
            <person name="Takasaki K."/>
            <person name="Ankai A."/>
            <person name="Oguchi A."/>
            <person name="Fukui S."/>
            <person name="Takahashi M."/>
            <person name="Yashiro I."/>
            <person name="Hosoyama A."/>
            <person name="Sekiguchi Y."/>
            <person name="Hanada S."/>
            <person name="Fujita N."/>
        </authorList>
    </citation>
    <scope>NUCLEOTIDE SEQUENCE [LARGE SCALE GENOMIC DNA]</scope>
    <source>
        <strain evidence="5">DSM 14523 / JCM 11388 / NBRC 100420 / UNI-1</strain>
    </source>
</reference>
<dbReference type="Pfam" id="PF00072">
    <property type="entry name" value="Response_reg"/>
    <property type="match status" value="1"/>
</dbReference>
<evidence type="ECO:0000313" key="4">
    <source>
        <dbReference type="EMBL" id="BAJ65144.1"/>
    </source>
</evidence>
<dbReference type="OrthoDB" id="161664at2"/>
<keyword evidence="5" id="KW-1185">Reference proteome</keyword>
<keyword evidence="1 2" id="KW-0597">Phosphoprotein</keyword>
<dbReference type="PROSITE" id="PS50110">
    <property type="entry name" value="RESPONSE_REGULATORY"/>
    <property type="match status" value="1"/>
</dbReference>
<dbReference type="FunCoup" id="E8N2Z4">
    <property type="interactions" value="126"/>
</dbReference>
<gene>
    <name evidence="4" type="ordered locus">ANT_31180</name>
</gene>
<dbReference type="KEGG" id="atm:ANT_31180"/>
<dbReference type="EMBL" id="AP012029">
    <property type="protein sequence ID" value="BAJ65144.1"/>
    <property type="molecule type" value="Genomic_DNA"/>
</dbReference>
<dbReference type="eggNOG" id="COG2197">
    <property type="taxonomic scope" value="Bacteria"/>
</dbReference>
<dbReference type="PANTHER" id="PTHR44591:SF3">
    <property type="entry name" value="RESPONSE REGULATORY DOMAIN-CONTAINING PROTEIN"/>
    <property type="match status" value="1"/>
</dbReference>
<sequence length="120" mass="13276">MTRILLIDDSRYARSTLKQALGEGYQYLEAADALSGLELYFLEKPELVILDLTMPGMNGLEMLAQLKAIEPAARVIVCSADVQEFSQQEALRLGAARFLAKPIAPEHLRTAVSEVLEREA</sequence>
<dbReference type="InterPro" id="IPR001789">
    <property type="entry name" value="Sig_transdc_resp-reg_receiver"/>
</dbReference>
<organism evidence="4 5">
    <name type="scientific">Anaerolinea thermophila (strain DSM 14523 / JCM 11388 / NBRC 100420 / UNI-1)</name>
    <dbReference type="NCBI Taxonomy" id="926569"/>
    <lineage>
        <taxon>Bacteria</taxon>
        <taxon>Bacillati</taxon>
        <taxon>Chloroflexota</taxon>
        <taxon>Anaerolineae</taxon>
        <taxon>Anaerolineales</taxon>
        <taxon>Anaerolineaceae</taxon>
        <taxon>Anaerolinea</taxon>
    </lineage>
</organism>
<dbReference type="GO" id="GO:0000160">
    <property type="term" value="P:phosphorelay signal transduction system"/>
    <property type="evidence" value="ECO:0007669"/>
    <property type="project" value="InterPro"/>
</dbReference>
<evidence type="ECO:0000256" key="1">
    <source>
        <dbReference type="ARBA" id="ARBA00022553"/>
    </source>
</evidence>
<dbReference type="InterPro" id="IPR050595">
    <property type="entry name" value="Bact_response_regulator"/>
</dbReference>
<name>E8N2Z4_ANATU</name>
<dbReference type="PANTHER" id="PTHR44591">
    <property type="entry name" value="STRESS RESPONSE REGULATOR PROTEIN 1"/>
    <property type="match status" value="1"/>
</dbReference>
<dbReference type="Gene3D" id="3.40.50.2300">
    <property type="match status" value="1"/>
</dbReference>
<dbReference type="AlphaFoldDB" id="E8N2Z4"/>
<feature type="modified residue" description="4-aspartylphosphate" evidence="2">
    <location>
        <position position="51"/>
    </location>
</feature>
<feature type="domain" description="Response regulatory" evidence="3">
    <location>
        <begin position="3"/>
        <end position="116"/>
    </location>
</feature>
<evidence type="ECO:0000256" key="2">
    <source>
        <dbReference type="PROSITE-ProRule" id="PRU00169"/>
    </source>
</evidence>
<evidence type="ECO:0000313" key="5">
    <source>
        <dbReference type="Proteomes" id="UP000008922"/>
    </source>
</evidence>
<protein>
    <submittedName>
        <fullName evidence="4">Response regulator receiver protein</fullName>
    </submittedName>
</protein>
<evidence type="ECO:0000259" key="3">
    <source>
        <dbReference type="PROSITE" id="PS50110"/>
    </source>
</evidence>
<dbReference type="STRING" id="926569.ANT_31180"/>
<dbReference type="HOGENOM" id="CLU_000445_69_15_0"/>
<proteinExistence type="predicted"/>
<dbReference type="Proteomes" id="UP000008922">
    <property type="component" value="Chromosome"/>
</dbReference>
<dbReference type="InParanoid" id="E8N2Z4"/>
<accession>E8N2Z4</accession>